<comment type="similarity">
    <text evidence="1">Belongs to the AHA1 family.</text>
</comment>
<organism evidence="3">
    <name type="scientific">Caulobacter sp. (strain K31)</name>
    <dbReference type="NCBI Taxonomy" id="366602"/>
    <lineage>
        <taxon>Bacteria</taxon>
        <taxon>Pseudomonadati</taxon>
        <taxon>Pseudomonadota</taxon>
        <taxon>Alphaproteobacteria</taxon>
        <taxon>Caulobacterales</taxon>
        <taxon>Caulobacteraceae</taxon>
        <taxon>Caulobacter</taxon>
    </lineage>
</organism>
<dbReference type="InterPro" id="IPR013538">
    <property type="entry name" value="ASHA1/2-like_C"/>
</dbReference>
<dbReference type="InterPro" id="IPR023393">
    <property type="entry name" value="START-like_dom_sf"/>
</dbReference>
<dbReference type="EMBL" id="CP000927">
    <property type="protein sequence ID" value="ABZ70776.1"/>
    <property type="molecule type" value="Genomic_DNA"/>
</dbReference>
<sequence>MSSKVLVALRIKAAPLRVFEAFTADIGAWWRPNALFSFTPRSPGVLAFEGAGEGARLVEQLPSGKVFEIGPVRVWTPGKRLVFGWRQATFAPGMDTEVEVRFEPVGPPESPETRVTVEHRGWDTVPIEHVARHHFPDGIFLRRHGEWWQALLESLASFEARRAGALE</sequence>
<protein>
    <submittedName>
        <fullName evidence="3">Activator of HSP90 ATPase 1 family protein</fullName>
    </submittedName>
</protein>
<dbReference type="AlphaFoldDB" id="B0T2F5"/>
<feature type="domain" description="Activator of Hsp90 ATPase homologue 1/2-like C-terminal" evidence="2">
    <location>
        <begin position="13"/>
        <end position="156"/>
    </location>
</feature>
<accession>B0T2F5</accession>
<dbReference type="KEGG" id="cak:Caul_1647"/>
<dbReference type="HOGENOM" id="CLU_112319_1_0_5"/>
<dbReference type="Gene3D" id="3.30.530.20">
    <property type="match status" value="1"/>
</dbReference>
<dbReference type="OrthoDB" id="793407at2"/>
<evidence type="ECO:0000313" key="3">
    <source>
        <dbReference type="EMBL" id="ABZ70776.1"/>
    </source>
</evidence>
<dbReference type="CDD" id="cd08891">
    <property type="entry name" value="SRPBCC_CalC"/>
    <property type="match status" value="1"/>
</dbReference>
<gene>
    <name evidence="3" type="ordered locus">Caul_1647</name>
</gene>
<proteinExistence type="inferred from homology"/>
<evidence type="ECO:0000259" key="2">
    <source>
        <dbReference type="Pfam" id="PF08327"/>
    </source>
</evidence>
<dbReference type="SUPFAM" id="SSF55961">
    <property type="entry name" value="Bet v1-like"/>
    <property type="match status" value="1"/>
</dbReference>
<dbReference type="Pfam" id="PF08327">
    <property type="entry name" value="AHSA1"/>
    <property type="match status" value="1"/>
</dbReference>
<evidence type="ECO:0000256" key="1">
    <source>
        <dbReference type="ARBA" id="ARBA00006817"/>
    </source>
</evidence>
<reference evidence="3" key="1">
    <citation type="submission" date="2008-01" db="EMBL/GenBank/DDBJ databases">
        <title>Complete sequence of chromosome of Caulobacter sp. K31.</title>
        <authorList>
            <consortium name="US DOE Joint Genome Institute"/>
            <person name="Copeland A."/>
            <person name="Lucas S."/>
            <person name="Lapidus A."/>
            <person name="Barry K."/>
            <person name="Glavina del Rio T."/>
            <person name="Dalin E."/>
            <person name="Tice H."/>
            <person name="Pitluck S."/>
            <person name="Bruce D."/>
            <person name="Goodwin L."/>
            <person name="Thompson L.S."/>
            <person name="Brettin T."/>
            <person name="Detter J.C."/>
            <person name="Han C."/>
            <person name="Schmutz J."/>
            <person name="Larimer F."/>
            <person name="Land M."/>
            <person name="Hauser L."/>
            <person name="Kyrpides N."/>
            <person name="Kim E."/>
            <person name="Stephens C."/>
            <person name="Richardson P."/>
        </authorList>
    </citation>
    <scope>NUCLEOTIDE SEQUENCE [LARGE SCALE GENOMIC DNA]</scope>
    <source>
        <strain evidence="3">K31</strain>
    </source>
</reference>
<dbReference type="STRING" id="366602.Caul_1647"/>
<dbReference type="eggNOG" id="COG3832">
    <property type="taxonomic scope" value="Bacteria"/>
</dbReference>
<name>B0T2F5_CAUSK</name>